<evidence type="ECO:0000313" key="2">
    <source>
        <dbReference type="Proteomes" id="UP000253324"/>
    </source>
</evidence>
<proteinExistence type="predicted"/>
<name>A0A368YQ70_9HYPH</name>
<evidence type="ECO:0000313" key="1">
    <source>
        <dbReference type="EMBL" id="RCW82370.1"/>
    </source>
</evidence>
<accession>A0A368YQ70</accession>
<dbReference type="AlphaFoldDB" id="A0A368YQ70"/>
<gene>
    <name evidence="1" type="ORF">C7476_108185</name>
</gene>
<dbReference type="EMBL" id="QPJM01000008">
    <property type="protein sequence ID" value="RCW82370.1"/>
    <property type="molecule type" value="Genomic_DNA"/>
</dbReference>
<sequence length="48" mass="5074">MRSNDRIVPTAALGGSAGMRKQPLPIYPGLFLLAGQPIRTAAPERNVA</sequence>
<reference evidence="1 2" key="1">
    <citation type="submission" date="2018-07" db="EMBL/GenBank/DDBJ databases">
        <title>Genomic Encyclopedia of Type Strains, Phase III (KMG-III): the genomes of soil and plant-associated and newly described type strains.</title>
        <authorList>
            <person name="Whitman W."/>
        </authorList>
    </citation>
    <scope>NUCLEOTIDE SEQUENCE [LARGE SCALE GENOMIC DNA]</scope>
    <source>
        <strain evidence="1 2">31-25a</strain>
    </source>
</reference>
<protein>
    <submittedName>
        <fullName evidence="1">Uncharacterized protein</fullName>
    </submittedName>
</protein>
<dbReference type="Proteomes" id="UP000253324">
    <property type="component" value="Unassembled WGS sequence"/>
</dbReference>
<comment type="caution">
    <text evidence="1">The sequence shown here is derived from an EMBL/GenBank/DDBJ whole genome shotgun (WGS) entry which is preliminary data.</text>
</comment>
<keyword evidence="2" id="KW-1185">Reference proteome</keyword>
<organism evidence="1 2">
    <name type="scientific">Phyllobacterium bourgognense</name>
    <dbReference type="NCBI Taxonomy" id="314236"/>
    <lineage>
        <taxon>Bacteria</taxon>
        <taxon>Pseudomonadati</taxon>
        <taxon>Pseudomonadota</taxon>
        <taxon>Alphaproteobacteria</taxon>
        <taxon>Hyphomicrobiales</taxon>
        <taxon>Phyllobacteriaceae</taxon>
        <taxon>Phyllobacterium</taxon>
    </lineage>
</organism>